<name>A0A1X7A6M9_9RHOB</name>
<dbReference type="SUPFAM" id="SSF46894">
    <property type="entry name" value="C-terminal effector domain of the bipartite response regulators"/>
    <property type="match status" value="1"/>
</dbReference>
<dbReference type="OrthoDB" id="4869864at2"/>
<organism evidence="1 2">
    <name type="scientific">Pseudooceanicola marinus</name>
    <dbReference type="NCBI Taxonomy" id="396013"/>
    <lineage>
        <taxon>Bacteria</taxon>
        <taxon>Pseudomonadati</taxon>
        <taxon>Pseudomonadota</taxon>
        <taxon>Alphaproteobacteria</taxon>
        <taxon>Rhodobacterales</taxon>
        <taxon>Paracoccaceae</taxon>
        <taxon>Pseudooceanicola</taxon>
    </lineage>
</organism>
<evidence type="ECO:0008006" key="3">
    <source>
        <dbReference type="Google" id="ProtNLM"/>
    </source>
</evidence>
<protein>
    <recommendedName>
        <fullName evidence="3">OmpR/PhoB-type domain-containing protein</fullName>
    </recommendedName>
</protein>
<sequence length="214" mass="22859">MRAEGGALEVVAITSAELVQRLAAAGLIEGAGRSPRLARWRISAAGVALLEAAPCAPAPPPCPPLPVEADPFPRIPEIRAILSGRIDARAREALLSWFEAVAADPDPAIRDEWEALGCRFSREELAVADRLARSAGAVVPTSLLLRAMMGARVDRGELPGRDHLRMALRRVREKLARAGLPVELRTIRGRGAVLVINAPGFVLPGQSEQQERAA</sequence>
<dbReference type="Gene3D" id="1.10.10.10">
    <property type="entry name" value="Winged helix-like DNA-binding domain superfamily/Winged helix DNA-binding domain"/>
    <property type="match status" value="1"/>
</dbReference>
<dbReference type="InterPro" id="IPR036388">
    <property type="entry name" value="WH-like_DNA-bd_sf"/>
</dbReference>
<dbReference type="InterPro" id="IPR016032">
    <property type="entry name" value="Sig_transdc_resp-reg_C-effctor"/>
</dbReference>
<dbReference type="Proteomes" id="UP000193963">
    <property type="component" value="Unassembled WGS sequence"/>
</dbReference>
<evidence type="ECO:0000313" key="1">
    <source>
        <dbReference type="EMBL" id="SLN70208.1"/>
    </source>
</evidence>
<dbReference type="GO" id="GO:0003677">
    <property type="term" value="F:DNA binding"/>
    <property type="evidence" value="ECO:0007669"/>
    <property type="project" value="InterPro"/>
</dbReference>
<evidence type="ECO:0000313" key="2">
    <source>
        <dbReference type="Proteomes" id="UP000193963"/>
    </source>
</evidence>
<proteinExistence type="predicted"/>
<dbReference type="GO" id="GO:0006355">
    <property type="term" value="P:regulation of DNA-templated transcription"/>
    <property type="evidence" value="ECO:0007669"/>
    <property type="project" value="InterPro"/>
</dbReference>
<keyword evidence="2" id="KW-1185">Reference proteome</keyword>
<dbReference type="AlphaFoldDB" id="A0A1X7A6M9"/>
<dbReference type="RefSeq" id="WP_143515638.1">
    <property type="nucleotide sequence ID" value="NZ_FWFN01000009.1"/>
</dbReference>
<dbReference type="EMBL" id="FWFN01000009">
    <property type="protein sequence ID" value="SLN70208.1"/>
    <property type="molecule type" value="Genomic_DNA"/>
</dbReference>
<accession>A0A1X7A6M9</accession>
<gene>
    <name evidence="1" type="ORF">PSM7751_03701</name>
</gene>
<reference evidence="1 2" key="1">
    <citation type="submission" date="2017-03" db="EMBL/GenBank/DDBJ databases">
        <authorList>
            <person name="Afonso C.L."/>
            <person name="Miller P.J."/>
            <person name="Scott M.A."/>
            <person name="Spackman E."/>
            <person name="Goraichik I."/>
            <person name="Dimitrov K.M."/>
            <person name="Suarez D.L."/>
            <person name="Swayne D.E."/>
        </authorList>
    </citation>
    <scope>NUCLEOTIDE SEQUENCE [LARGE SCALE GENOMIC DNA]</scope>
    <source>
        <strain evidence="1 2">CECT 7751</strain>
    </source>
</reference>